<keyword evidence="2" id="KW-1185">Reference proteome</keyword>
<evidence type="ECO:0000313" key="2">
    <source>
        <dbReference type="Proteomes" id="UP000607559"/>
    </source>
</evidence>
<evidence type="ECO:0000313" key="1">
    <source>
        <dbReference type="EMBL" id="GGA89969.1"/>
    </source>
</evidence>
<dbReference type="AlphaFoldDB" id="A0A8J2XRP9"/>
<organism evidence="1 2">
    <name type="scientific">Puia dinghuensis</name>
    <dbReference type="NCBI Taxonomy" id="1792502"/>
    <lineage>
        <taxon>Bacteria</taxon>
        <taxon>Pseudomonadati</taxon>
        <taxon>Bacteroidota</taxon>
        <taxon>Chitinophagia</taxon>
        <taxon>Chitinophagales</taxon>
        <taxon>Chitinophagaceae</taxon>
        <taxon>Puia</taxon>
    </lineage>
</organism>
<dbReference type="RefSeq" id="WP_188929424.1">
    <property type="nucleotide sequence ID" value="NZ_BMJC01000001.1"/>
</dbReference>
<comment type="caution">
    <text evidence="1">The sequence shown here is derived from an EMBL/GenBank/DDBJ whole genome shotgun (WGS) entry which is preliminary data.</text>
</comment>
<name>A0A8J2XRP9_9BACT</name>
<dbReference type="EMBL" id="BMJC01000001">
    <property type="protein sequence ID" value="GGA89969.1"/>
    <property type="molecule type" value="Genomic_DNA"/>
</dbReference>
<accession>A0A8J2XRP9</accession>
<sequence>MQQQEVIAYTIPVTRQGQKAYFQIRMPHNLRRIIGVEWGMLPDQGERGLPPSPIDPHFQFQPNELFGKLVLQAPGCGGIFYQDDLVKDKNIHLDENIGFRNWTPALWTHNRKKAEWELSLPHTDFVEGYFWNQRTDDDAYFVHIYLWIEKTAA</sequence>
<reference evidence="1" key="2">
    <citation type="submission" date="2020-09" db="EMBL/GenBank/DDBJ databases">
        <authorList>
            <person name="Sun Q."/>
            <person name="Zhou Y."/>
        </authorList>
    </citation>
    <scope>NUCLEOTIDE SEQUENCE</scope>
    <source>
        <strain evidence="1">CGMCC 1.15448</strain>
    </source>
</reference>
<reference evidence="1" key="1">
    <citation type="journal article" date="2014" name="Int. J. Syst. Evol. Microbiol.">
        <title>Complete genome sequence of Corynebacterium casei LMG S-19264T (=DSM 44701T), isolated from a smear-ripened cheese.</title>
        <authorList>
            <consortium name="US DOE Joint Genome Institute (JGI-PGF)"/>
            <person name="Walter F."/>
            <person name="Albersmeier A."/>
            <person name="Kalinowski J."/>
            <person name="Ruckert C."/>
        </authorList>
    </citation>
    <scope>NUCLEOTIDE SEQUENCE</scope>
    <source>
        <strain evidence="1">CGMCC 1.15448</strain>
    </source>
</reference>
<dbReference type="Proteomes" id="UP000607559">
    <property type="component" value="Unassembled WGS sequence"/>
</dbReference>
<gene>
    <name evidence="1" type="ORF">GCM10011511_11520</name>
</gene>
<proteinExistence type="predicted"/>
<protein>
    <submittedName>
        <fullName evidence="1">Uncharacterized protein</fullName>
    </submittedName>
</protein>